<dbReference type="InterPro" id="IPR036869">
    <property type="entry name" value="J_dom_sf"/>
</dbReference>
<evidence type="ECO:0000259" key="2">
    <source>
        <dbReference type="PROSITE" id="PS50076"/>
    </source>
</evidence>
<sequence>MSCSWLLWHPALEVHKALLPSRCPPARWLASYRMNPSLQDSYRLLQLSREGGSSPAEVKEAYLQLAKQYHPDSGALCANPHKFSQLEEAYRAVLAHLAQQKEKARQSGEKEEEEEDGKSRLQAPQHRQYLSFEGVGLGTPSQRERQYRQFRVDRATEQVLDYRRREFERQAGEEGAVMAQEVRRRSRQVKITQAVERLVEDLIQESMAKGDFSNLRGAGKPLSKFSHNPYADPMTHNLNRILIDNGYQPEWIVAQKEIRETVEKLRARLLALRGRLGDPLSPAEQQLWQQDCKAFGEELAKLNKKVDNFNLIVPLLSRQMVHFNLERELKRTLHADQELRAEREREKERERAKAGKSQHTKPTKPGLFSWVHSLLK</sequence>
<dbReference type="PANTHER" id="PTHR39158:SF1">
    <property type="entry name" value="DNAJ HOMOLOG SUBFAMILY C MEMBER 28"/>
    <property type="match status" value="1"/>
</dbReference>
<gene>
    <name evidence="3" type="primary">Dnajc28</name>
    <name evidence="3" type="ORF">GTO95_0001868</name>
</gene>
<organism evidence="3 4">
    <name type="scientific">Atractosteus spatula</name>
    <name type="common">Alligator gar</name>
    <name type="synonym">Lepisosteus spatula</name>
    <dbReference type="NCBI Taxonomy" id="7917"/>
    <lineage>
        <taxon>Eukaryota</taxon>
        <taxon>Metazoa</taxon>
        <taxon>Chordata</taxon>
        <taxon>Craniata</taxon>
        <taxon>Vertebrata</taxon>
        <taxon>Euteleostomi</taxon>
        <taxon>Actinopterygii</taxon>
        <taxon>Neopterygii</taxon>
        <taxon>Holostei</taxon>
        <taxon>Semionotiformes</taxon>
        <taxon>Lepisosteidae</taxon>
        <taxon>Atractosteus</taxon>
    </lineage>
</organism>
<reference evidence="3" key="1">
    <citation type="journal article" date="2021" name="Cell">
        <title>Tracing the genetic footprints of vertebrate landing in non-teleost ray-finned fishes.</title>
        <authorList>
            <person name="Bi X."/>
            <person name="Wang K."/>
            <person name="Yang L."/>
            <person name="Pan H."/>
            <person name="Jiang H."/>
            <person name="Wei Q."/>
            <person name="Fang M."/>
            <person name="Yu H."/>
            <person name="Zhu C."/>
            <person name="Cai Y."/>
            <person name="He Y."/>
            <person name="Gan X."/>
            <person name="Zeng H."/>
            <person name="Yu D."/>
            <person name="Zhu Y."/>
            <person name="Jiang H."/>
            <person name="Qiu Q."/>
            <person name="Yang H."/>
            <person name="Zhang Y.E."/>
            <person name="Wang W."/>
            <person name="Zhu M."/>
            <person name="He S."/>
            <person name="Zhang G."/>
        </authorList>
    </citation>
    <scope>NUCLEOTIDE SEQUENCE</scope>
    <source>
        <strain evidence="3">Allg_001</strain>
    </source>
</reference>
<protein>
    <submittedName>
        <fullName evidence="3">DJC28 protein</fullName>
    </submittedName>
</protein>
<dbReference type="InterPro" id="IPR018961">
    <property type="entry name" value="DnaJ_homolog_subfam-C_membr-28"/>
</dbReference>
<dbReference type="InterPro" id="IPR001623">
    <property type="entry name" value="DnaJ_domain"/>
</dbReference>
<feature type="non-terminal residue" evidence="3">
    <location>
        <position position="376"/>
    </location>
</feature>
<keyword evidence="4" id="KW-1185">Reference proteome</keyword>
<dbReference type="AlphaFoldDB" id="A0A8J7NYH7"/>
<feature type="compositionally biased region" description="Basic and acidic residues" evidence="1">
    <location>
        <begin position="338"/>
        <end position="353"/>
    </location>
</feature>
<feature type="region of interest" description="Disordered" evidence="1">
    <location>
        <begin position="338"/>
        <end position="368"/>
    </location>
</feature>
<feature type="compositionally biased region" description="Basic and acidic residues" evidence="1">
    <location>
        <begin position="100"/>
        <end position="109"/>
    </location>
</feature>
<evidence type="ECO:0000313" key="3">
    <source>
        <dbReference type="EMBL" id="MBN3319996.1"/>
    </source>
</evidence>
<dbReference type="Gene3D" id="1.10.287.110">
    <property type="entry name" value="DnaJ domain"/>
    <property type="match status" value="1"/>
</dbReference>
<evidence type="ECO:0000256" key="1">
    <source>
        <dbReference type="SAM" id="MobiDB-lite"/>
    </source>
</evidence>
<dbReference type="Proteomes" id="UP000736164">
    <property type="component" value="Unassembled WGS sequence"/>
</dbReference>
<dbReference type="SMART" id="SM00271">
    <property type="entry name" value="DnaJ"/>
    <property type="match status" value="1"/>
</dbReference>
<dbReference type="InterPro" id="IPR052573">
    <property type="entry name" value="DnaJ_C_subfamily_28"/>
</dbReference>
<feature type="domain" description="J" evidence="2">
    <location>
        <begin position="40"/>
        <end position="108"/>
    </location>
</feature>
<dbReference type="Pfam" id="PF00226">
    <property type="entry name" value="DnaJ"/>
    <property type="match status" value="1"/>
</dbReference>
<feature type="non-terminal residue" evidence="3">
    <location>
        <position position="1"/>
    </location>
</feature>
<dbReference type="Pfam" id="PF09350">
    <property type="entry name" value="DJC28_CD"/>
    <property type="match status" value="1"/>
</dbReference>
<dbReference type="EMBL" id="JAAWVO010049331">
    <property type="protein sequence ID" value="MBN3319996.1"/>
    <property type="molecule type" value="Genomic_DNA"/>
</dbReference>
<feature type="region of interest" description="Disordered" evidence="1">
    <location>
        <begin position="100"/>
        <end position="125"/>
    </location>
</feature>
<dbReference type="CDD" id="cd06257">
    <property type="entry name" value="DnaJ"/>
    <property type="match status" value="1"/>
</dbReference>
<evidence type="ECO:0000313" key="4">
    <source>
        <dbReference type="Proteomes" id="UP000736164"/>
    </source>
</evidence>
<comment type="caution">
    <text evidence="3">The sequence shown here is derived from an EMBL/GenBank/DDBJ whole genome shotgun (WGS) entry which is preliminary data.</text>
</comment>
<dbReference type="PANTHER" id="PTHR39158">
    <property type="entry name" value="OS08G0560600 PROTEIN"/>
    <property type="match status" value="1"/>
</dbReference>
<name>A0A8J7NYH7_ATRSP</name>
<dbReference type="SUPFAM" id="SSF46565">
    <property type="entry name" value="Chaperone J-domain"/>
    <property type="match status" value="1"/>
</dbReference>
<accession>A0A8J7NYH7</accession>
<dbReference type="PROSITE" id="PS50076">
    <property type="entry name" value="DNAJ_2"/>
    <property type="match status" value="1"/>
</dbReference>
<proteinExistence type="predicted"/>